<dbReference type="AlphaFoldDB" id="A0A2T5GMC6"/>
<organism evidence="2 3">
    <name type="scientific">Sphingomonas aurantiaca</name>
    <dbReference type="NCBI Taxonomy" id="185949"/>
    <lineage>
        <taxon>Bacteria</taxon>
        <taxon>Pseudomonadati</taxon>
        <taxon>Pseudomonadota</taxon>
        <taxon>Alphaproteobacteria</taxon>
        <taxon>Sphingomonadales</taxon>
        <taxon>Sphingomonadaceae</taxon>
        <taxon>Sphingomonas</taxon>
    </lineage>
</organism>
<feature type="compositionally biased region" description="Pro residues" evidence="1">
    <location>
        <begin position="7"/>
        <end position="38"/>
    </location>
</feature>
<keyword evidence="3" id="KW-1185">Reference proteome</keyword>
<evidence type="ECO:0000313" key="2">
    <source>
        <dbReference type="EMBL" id="PTQ60428.1"/>
    </source>
</evidence>
<proteinExistence type="predicted"/>
<evidence type="ECO:0000256" key="1">
    <source>
        <dbReference type="SAM" id="MobiDB-lite"/>
    </source>
</evidence>
<protein>
    <submittedName>
        <fullName evidence="2">Uncharacterized protein</fullName>
    </submittedName>
</protein>
<comment type="caution">
    <text evidence="2">The sequence shown here is derived from an EMBL/GenBank/DDBJ whole genome shotgun (WGS) entry which is preliminary data.</text>
</comment>
<gene>
    <name evidence="2" type="ORF">C8J26_2140</name>
</gene>
<feature type="region of interest" description="Disordered" evidence="1">
    <location>
        <begin position="1"/>
        <end position="47"/>
    </location>
</feature>
<reference evidence="2 3" key="1">
    <citation type="submission" date="2018-04" db="EMBL/GenBank/DDBJ databases">
        <title>Genomic Encyclopedia of Type Strains, Phase III (KMG-III): the genomes of soil and plant-associated and newly described type strains.</title>
        <authorList>
            <person name="Whitman W."/>
        </authorList>
    </citation>
    <scope>NUCLEOTIDE SEQUENCE [LARGE SCALE GENOMIC DNA]</scope>
    <source>
        <strain evidence="2 3">MA101b</strain>
    </source>
</reference>
<sequence>MANAPTPADPQPPHAQTEPPIPAPPSPPTLPPAPAPPRAPERPIPEHVAEEVRHVLAWMAHVDAGRIGHRIPVSPEIAANRDSSTALFRRLRK</sequence>
<evidence type="ECO:0000313" key="3">
    <source>
        <dbReference type="Proteomes" id="UP000244189"/>
    </source>
</evidence>
<dbReference type="Proteomes" id="UP000244189">
    <property type="component" value="Unassembled WGS sequence"/>
</dbReference>
<name>A0A2T5GMC6_9SPHN</name>
<dbReference type="EMBL" id="QAOG01000003">
    <property type="protein sequence ID" value="PTQ60428.1"/>
    <property type="molecule type" value="Genomic_DNA"/>
</dbReference>
<dbReference type="RefSeq" id="WP_146168810.1">
    <property type="nucleotide sequence ID" value="NZ_JASPFP010000001.1"/>
</dbReference>
<accession>A0A2T5GMC6</accession>